<keyword evidence="2" id="KW-0812">Transmembrane</keyword>
<name>A0A6J7EV60_9ZZZZ</name>
<gene>
    <name evidence="3" type="ORF">UFOPK3376_02434</name>
</gene>
<evidence type="ECO:0000256" key="2">
    <source>
        <dbReference type="SAM" id="Phobius"/>
    </source>
</evidence>
<sequence length="407" mass="42348">MKHLLRNSVATAVVALIMLVGGVTPALATVPTGPAQPTATILSPNLSIGQKVNVYGQNWPKGTISVQVCGNLAINGTTDCDVTGTRSFGVGSSQKFEGRIVVGAPPSPCPCVILVGSQFQAQTVLIPVTIKDHPVLAGAPTADPNSGLTTITLTADVTRGDWWRDAIGVSPERLVTVTITNTGGSPTGAGVLDISVGKSSPATGFAASIPFKSIDTEDSITLQARFAVDSFAFGTYNITTRVTTPAAGAEFTQQTSTFPGWLLFIVLSLVLIADLFWVRHVRKRKRLNELAELTELAQAEAAQWALENPTADLPDAPVLVPVVEGSAPAFAPPPPATATAISDESRYRSDEVTAVADYLVSVGVSSDVVEAVRNGSHRTLDVRSGDGVDGDGVDGDAHEPSDDDPTD</sequence>
<protein>
    <submittedName>
        <fullName evidence="3">Unannotated protein</fullName>
    </submittedName>
</protein>
<evidence type="ECO:0000313" key="3">
    <source>
        <dbReference type="EMBL" id="CAB4887016.1"/>
    </source>
</evidence>
<dbReference type="AlphaFoldDB" id="A0A6J7EV60"/>
<proteinExistence type="predicted"/>
<feature type="region of interest" description="Disordered" evidence="1">
    <location>
        <begin position="375"/>
        <end position="407"/>
    </location>
</feature>
<accession>A0A6J7EV60</accession>
<feature type="transmembrane region" description="Helical" evidence="2">
    <location>
        <begin position="258"/>
        <end position="278"/>
    </location>
</feature>
<keyword evidence="2" id="KW-0472">Membrane</keyword>
<keyword evidence="2" id="KW-1133">Transmembrane helix</keyword>
<dbReference type="EMBL" id="CAFBLP010000078">
    <property type="protein sequence ID" value="CAB4887016.1"/>
    <property type="molecule type" value="Genomic_DNA"/>
</dbReference>
<reference evidence="3" key="1">
    <citation type="submission" date="2020-05" db="EMBL/GenBank/DDBJ databases">
        <authorList>
            <person name="Chiriac C."/>
            <person name="Salcher M."/>
            <person name="Ghai R."/>
            <person name="Kavagutti S V."/>
        </authorList>
    </citation>
    <scope>NUCLEOTIDE SEQUENCE</scope>
</reference>
<organism evidence="3">
    <name type="scientific">freshwater metagenome</name>
    <dbReference type="NCBI Taxonomy" id="449393"/>
    <lineage>
        <taxon>unclassified sequences</taxon>
        <taxon>metagenomes</taxon>
        <taxon>ecological metagenomes</taxon>
    </lineage>
</organism>
<evidence type="ECO:0000256" key="1">
    <source>
        <dbReference type="SAM" id="MobiDB-lite"/>
    </source>
</evidence>